<gene>
    <name evidence="1" type="ORF">FMOSSE_LOCUS5607</name>
</gene>
<comment type="caution">
    <text evidence="1">The sequence shown here is derived from an EMBL/GenBank/DDBJ whole genome shotgun (WGS) entry which is preliminary data.</text>
</comment>
<protein>
    <submittedName>
        <fullName evidence="1">9020_t:CDS:1</fullName>
    </submittedName>
</protein>
<dbReference type="AlphaFoldDB" id="A0A9N9ALF1"/>
<evidence type="ECO:0000313" key="2">
    <source>
        <dbReference type="Proteomes" id="UP000789375"/>
    </source>
</evidence>
<evidence type="ECO:0000313" key="1">
    <source>
        <dbReference type="EMBL" id="CAG8533099.1"/>
    </source>
</evidence>
<dbReference type="EMBL" id="CAJVPP010001086">
    <property type="protein sequence ID" value="CAG8533099.1"/>
    <property type="molecule type" value="Genomic_DNA"/>
</dbReference>
<organism evidence="1 2">
    <name type="scientific">Funneliformis mosseae</name>
    <name type="common">Endomycorrhizal fungus</name>
    <name type="synonym">Glomus mosseae</name>
    <dbReference type="NCBI Taxonomy" id="27381"/>
    <lineage>
        <taxon>Eukaryota</taxon>
        <taxon>Fungi</taxon>
        <taxon>Fungi incertae sedis</taxon>
        <taxon>Mucoromycota</taxon>
        <taxon>Glomeromycotina</taxon>
        <taxon>Glomeromycetes</taxon>
        <taxon>Glomerales</taxon>
        <taxon>Glomeraceae</taxon>
        <taxon>Funneliformis</taxon>
    </lineage>
</organism>
<name>A0A9N9ALF1_FUNMO</name>
<keyword evidence="2" id="KW-1185">Reference proteome</keyword>
<sequence length="402" mass="45989">MTGRKRNIDDSTISTKSRSKVLKATRFAKQKVSSSTRNSQKNVQILNVNRSDYLSYDDVKLMRRKINELATMNCEDEESLIDPIDITDIASNTTEGLKDFKEKFSGVISIVTLLCTINKLFEDIGWKLSNFNELDGGKCELTDLTTKQTFRLNVIFDEGFESDIKRHRMRKESEIPKYFYVYDHGETKLLRNNTDNISMNVKGKIIDVETNMNGVKIINGAHEDNSCDDLQTYSAARSRIKRNLPVSRGIDIILDEVTDEIRNRVVHFDSPFSLFEGKSRESNDGSNKEHLMREYEEIEKNNHHFVLIGKVNDDPEGNTNANMGNLVNLIDKSATHAKASKNVESAMTVFSKSNDDYRTKGSNNKNDSIVIRDYKFLDNEVTSEDSHSLKQLTDHYVYSLME</sequence>
<proteinExistence type="predicted"/>
<dbReference type="Proteomes" id="UP000789375">
    <property type="component" value="Unassembled WGS sequence"/>
</dbReference>
<accession>A0A9N9ALF1</accession>
<reference evidence="1" key="1">
    <citation type="submission" date="2021-06" db="EMBL/GenBank/DDBJ databases">
        <authorList>
            <person name="Kallberg Y."/>
            <person name="Tangrot J."/>
            <person name="Rosling A."/>
        </authorList>
    </citation>
    <scope>NUCLEOTIDE SEQUENCE</scope>
    <source>
        <strain evidence="1">87-6 pot B 2015</strain>
    </source>
</reference>